<dbReference type="GO" id="GO:0097171">
    <property type="term" value="P:ADP-L-glycero-beta-D-manno-heptose biosynthetic process"/>
    <property type="evidence" value="ECO:0007669"/>
    <property type="project" value="UniProtKB-UniPathway"/>
</dbReference>
<comment type="similarity">
    <text evidence="12">In the C-terminal section; belongs to the cytidylyltransferase family.</text>
</comment>
<dbReference type="PANTHER" id="PTHR46969:SF1">
    <property type="entry name" value="BIFUNCTIONAL PROTEIN HLDE"/>
    <property type="match status" value="1"/>
</dbReference>
<keyword evidence="16" id="KW-1185">Reference proteome</keyword>
<comment type="catalytic activity">
    <reaction evidence="11 12">
        <text>D-glycero-beta-D-manno-heptose 1-phosphate + ATP + H(+) = ADP-D-glycero-beta-D-manno-heptose + diphosphate</text>
        <dbReference type="Rhea" id="RHEA:27465"/>
        <dbReference type="ChEBI" id="CHEBI:15378"/>
        <dbReference type="ChEBI" id="CHEBI:30616"/>
        <dbReference type="ChEBI" id="CHEBI:33019"/>
        <dbReference type="ChEBI" id="CHEBI:59967"/>
        <dbReference type="ChEBI" id="CHEBI:61593"/>
        <dbReference type="EC" id="2.7.7.70"/>
    </reaction>
</comment>
<dbReference type="PANTHER" id="PTHR46969">
    <property type="entry name" value="BIFUNCTIONAL PROTEIN HLDE"/>
    <property type="match status" value="1"/>
</dbReference>
<dbReference type="InterPro" id="IPR011611">
    <property type="entry name" value="PfkB_dom"/>
</dbReference>
<comment type="pathway">
    <text evidence="12">Nucleotide-sugar biosynthesis; ADP-L-glycero-beta-D-manno-heptose biosynthesis; ADP-L-glycero-beta-D-manno-heptose from D-glycero-beta-D-manno-heptose 7-phosphate: step 1/4.</text>
</comment>
<dbReference type="Gene3D" id="3.40.1190.20">
    <property type="match status" value="1"/>
</dbReference>
<dbReference type="GO" id="GO:0005829">
    <property type="term" value="C:cytosol"/>
    <property type="evidence" value="ECO:0007669"/>
    <property type="project" value="TreeGrafter"/>
</dbReference>
<dbReference type="UniPathway" id="UPA00958"/>
<evidence type="ECO:0000256" key="5">
    <source>
        <dbReference type="ARBA" id="ARBA00022695"/>
    </source>
</evidence>
<evidence type="ECO:0000256" key="12">
    <source>
        <dbReference type="HAMAP-Rule" id="MF_01603"/>
    </source>
</evidence>
<evidence type="ECO:0000256" key="7">
    <source>
        <dbReference type="ARBA" id="ARBA00022777"/>
    </source>
</evidence>
<dbReference type="GO" id="GO:0016773">
    <property type="term" value="F:phosphotransferase activity, alcohol group as acceptor"/>
    <property type="evidence" value="ECO:0007669"/>
    <property type="project" value="InterPro"/>
</dbReference>
<comment type="pathway">
    <text evidence="12">Nucleotide-sugar biosynthesis; ADP-L-glycero-beta-D-manno-heptose biosynthesis; ADP-L-glycero-beta-D-manno-heptose from D-glycero-beta-D-manno-heptose 7-phosphate: step 3/4.</text>
</comment>
<dbReference type="Pfam" id="PF01467">
    <property type="entry name" value="CTP_transf_like"/>
    <property type="match status" value="1"/>
</dbReference>
<sequence>MDVNALNAVADSSVLVVGDVMLDRYFRGDTQRISPEAPVPVVKLSATEDRVGGAANVAVNIATLGASVGLLGLVGNDSEAQQLQQALTQHAVNFSFVSVSDKPTITKTRVISRHQQVVRLDREERFSATDAEQLRQRFDALLNHYDIIVFSDYNKGALQHVSAMISAAKRAGKMVLVDPKQPQLSHYRGADVITPNLNEFALYGGDSSSEESMLNSARALIAENNIAAMLLTRSEHGMTLILPQQQHHFAAQVLEVSDVTGAGDTVIATLAAMLGIHLPLDKATEMANLAAGIAVSKQGAVAVTSQQLAEKLNQQLAQQQPAQHPSDSEIRRAIAAAQQRGEKIVFTNGCFDILHAGHVFYLNQARALGQRLVVGLNSDASVKRLKGPQRPVNSLADRRAVLEGLACVDWVLPFGDNAAENDTPLQLIQSLNPNVLVKGGDYQISDIVGAEWVQNNGGEVKVLPFLDGRSTTSTINKLKG</sequence>
<dbReference type="GO" id="GO:0033786">
    <property type="term" value="F:heptose-1-phosphate adenylyltransferase activity"/>
    <property type="evidence" value="ECO:0007669"/>
    <property type="project" value="UniProtKB-UniRule"/>
</dbReference>
<dbReference type="UniPathway" id="UPA00356">
    <property type="reaction ID" value="UER00437"/>
</dbReference>
<dbReference type="RefSeq" id="WP_126842619.1">
    <property type="nucleotide sequence ID" value="NZ_PIQH01000011.1"/>
</dbReference>
<dbReference type="InterPro" id="IPR002173">
    <property type="entry name" value="Carboh/pur_kinase_PfkB_CS"/>
</dbReference>
<keyword evidence="6 12" id="KW-0547">Nucleotide-binding</keyword>
<evidence type="ECO:0000256" key="9">
    <source>
        <dbReference type="ARBA" id="ARBA00023268"/>
    </source>
</evidence>
<feature type="domain" description="Carbohydrate kinase PfkB" evidence="13">
    <location>
        <begin position="13"/>
        <end position="302"/>
    </location>
</feature>
<protein>
    <recommendedName>
        <fullName evidence="12">Bifunctional protein HldE</fullName>
    </recommendedName>
    <domain>
        <recommendedName>
            <fullName evidence="12">D-beta-D-heptose 7-phosphate kinase</fullName>
            <ecNumber evidence="12">2.7.1.167</ecNumber>
        </recommendedName>
        <alternativeName>
            <fullName evidence="12">D-beta-D-heptose 7-phosphotransferase</fullName>
        </alternativeName>
        <alternativeName>
            <fullName evidence="12">D-glycero-beta-D-manno-heptose-7-phosphate kinase</fullName>
        </alternativeName>
    </domain>
    <domain>
        <recommendedName>
            <fullName evidence="12">D-beta-D-heptose 1-phosphate adenylyltransferase</fullName>
            <ecNumber evidence="12">2.7.7.70</ecNumber>
        </recommendedName>
        <alternativeName>
            <fullName evidence="12">D-glycero-beta-D-manno-heptose 1-phosphate adenylyltransferase</fullName>
        </alternativeName>
    </domain>
</protein>
<dbReference type="Gene3D" id="3.40.50.620">
    <property type="entry name" value="HUPs"/>
    <property type="match status" value="1"/>
</dbReference>
<organism evidence="15 16">
    <name type="scientific">Idiomarina tyrosinivorans</name>
    <dbReference type="NCBI Taxonomy" id="1445662"/>
    <lineage>
        <taxon>Bacteria</taxon>
        <taxon>Pseudomonadati</taxon>
        <taxon>Pseudomonadota</taxon>
        <taxon>Gammaproteobacteria</taxon>
        <taxon>Alteromonadales</taxon>
        <taxon>Idiomarinaceae</taxon>
        <taxon>Idiomarina</taxon>
    </lineage>
</organism>
<dbReference type="CDD" id="cd01172">
    <property type="entry name" value="RfaE_like"/>
    <property type="match status" value="1"/>
</dbReference>
<dbReference type="GO" id="GO:0033785">
    <property type="term" value="F:heptose 7-phosphate kinase activity"/>
    <property type="evidence" value="ECO:0007669"/>
    <property type="project" value="UniProtKB-UniRule"/>
</dbReference>
<evidence type="ECO:0000259" key="13">
    <source>
        <dbReference type="Pfam" id="PF00294"/>
    </source>
</evidence>
<dbReference type="EC" id="2.7.7.70" evidence="12"/>
<feature type="region of interest" description="Ribokinase" evidence="12">
    <location>
        <begin position="1"/>
        <end position="321"/>
    </location>
</feature>
<evidence type="ECO:0000256" key="11">
    <source>
        <dbReference type="ARBA" id="ARBA00047428"/>
    </source>
</evidence>
<dbReference type="NCBIfam" id="NF008454">
    <property type="entry name" value="PRK11316.1"/>
    <property type="match status" value="1"/>
</dbReference>
<accession>A0A432ZJT9</accession>
<reference evidence="15 16" key="1">
    <citation type="journal article" date="2011" name="Front. Microbiol.">
        <title>Genomic signatures of strain selection and enhancement in Bacillus atrophaeus var. globigii, a historical biowarfare simulant.</title>
        <authorList>
            <person name="Gibbons H.S."/>
            <person name="Broomall S.M."/>
            <person name="McNew L.A."/>
            <person name="Daligault H."/>
            <person name="Chapman C."/>
            <person name="Bruce D."/>
            <person name="Karavis M."/>
            <person name="Krepps M."/>
            <person name="McGregor P.A."/>
            <person name="Hong C."/>
            <person name="Park K.H."/>
            <person name="Akmal A."/>
            <person name="Feldman A."/>
            <person name="Lin J.S."/>
            <person name="Chang W.E."/>
            <person name="Higgs B.W."/>
            <person name="Demirev P."/>
            <person name="Lindquist J."/>
            <person name="Liem A."/>
            <person name="Fochler E."/>
            <person name="Read T.D."/>
            <person name="Tapia R."/>
            <person name="Johnson S."/>
            <person name="Bishop-Lilly K.A."/>
            <person name="Detter C."/>
            <person name="Han C."/>
            <person name="Sozhamannan S."/>
            <person name="Rosenzweig C.N."/>
            <person name="Skowronski E.W."/>
        </authorList>
    </citation>
    <scope>NUCLEOTIDE SEQUENCE [LARGE SCALE GENOMIC DNA]</scope>
    <source>
        <strain evidence="15 16">CC-PW-9</strain>
    </source>
</reference>
<evidence type="ECO:0000256" key="10">
    <source>
        <dbReference type="ARBA" id="ARBA00023277"/>
    </source>
</evidence>
<comment type="subunit">
    <text evidence="12">Homodimer.</text>
</comment>
<feature type="binding site" evidence="12">
    <location>
        <begin position="196"/>
        <end position="199"/>
    </location>
    <ligand>
        <name>ATP</name>
        <dbReference type="ChEBI" id="CHEBI:30616"/>
    </ligand>
</feature>
<dbReference type="InterPro" id="IPR011913">
    <property type="entry name" value="RfaE_dom_I"/>
</dbReference>
<feature type="region of interest" description="Cytidylyltransferase" evidence="12">
    <location>
        <begin position="346"/>
        <end position="480"/>
    </location>
</feature>
<feature type="domain" description="Cytidyltransferase-like" evidence="14">
    <location>
        <begin position="346"/>
        <end position="444"/>
    </location>
</feature>
<dbReference type="NCBIfam" id="TIGR02198">
    <property type="entry name" value="rfaE_dom_I"/>
    <property type="match status" value="1"/>
</dbReference>
<dbReference type="InterPro" id="IPR004821">
    <property type="entry name" value="Cyt_trans-like"/>
</dbReference>
<dbReference type="EC" id="2.7.1.167" evidence="12"/>
<evidence type="ECO:0000256" key="1">
    <source>
        <dbReference type="ARBA" id="ARBA00002319"/>
    </source>
</evidence>
<comment type="pathway">
    <text evidence="3">Bacterial outer membrane biogenesis; LPS core biosynthesis.</text>
</comment>
<dbReference type="InterPro" id="IPR014729">
    <property type="entry name" value="Rossmann-like_a/b/a_fold"/>
</dbReference>
<feature type="active site" evidence="12">
    <location>
        <position position="264"/>
    </location>
</feature>
<comment type="catalytic activity">
    <reaction evidence="12">
        <text>D-glycero-beta-D-manno-heptose 7-phosphate + ATP = D-glycero-beta-D-manno-heptose 1,7-bisphosphate + ADP + H(+)</text>
        <dbReference type="Rhea" id="RHEA:27473"/>
        <dbReference type="ChEBI" id="CHEBI:15378"/>
        <dbReference type="ChEBI" id="CHEBI:30616"/>
        <dbReference type="ChEBI" id="CHEBI:60204"/>
        <dbReference type="ChEBI" id="CHEBI:60208"/>
        <dbReference type="ChEBI" id="CHEBI:456216"/>
        <dbReference type="EC" id="2.7.1.167"/>
    </reaction>
</comment>
<keyword evidence="10 12" id="KW-0119">Carbohydrate metabolism</keyword>
<dbReference type="InterPro" id="IPR029056">
    <property type="entry name" value="Ribokinase-like"/>
</dbReference>
<comment type="caution">
    <text evidence="15">The sequence shown here is derived from an EMBL/GenBank/DDBJ whole genome shotgun (WGS) entry which is preliminary data.</text>
</comment>
<comment type="function">
    <text evidence="1 12">Catalyzes the phosphorylation of D-glycero-D-manno-heptose 7-phosphate at the C-1 position to selectively form D-glycero-beta-D-manno-heptose-1,7-bisphosphate.</text>
</comment>
<dbReference type="PROSITE" id="PS00583">
    <property type="entry name" value="PFKB_KINASES_1"/>
    <property type="match status" value="1"/>
</dbReference>
<dbReference type="InterPro" id="IPR011914">
    <property type="entry name" value="RfaE_dom_II"/>
</dbReference>
<evidence type="ECO:0000256" key="4">
    <source>
        <dbReference type="ARBA" id="ARBA00022679"/>
    </source>
</evidence>
<dbReference type="Pfam" id="PF00294">
    <property type="entry name" value="PfkB"/>
    <property type="match status" value="1"/>
</dbReference>
<keyword evidence="8 12" id="KW-0067">ATP-binding</keyword>
<keyword evidence="9 12" id="KW-0511">Multifunctional enzyme</keyword>
<dbReference type="FunFam" id="3.40.1190.20:FF:000002">
    <property type="entry name" value="Bifunctional protein HldE"/>
    <property type="match status" value="1"/>
</dbReference>
<evidence type="ECO:0000256" key="6">
    <source>
        <dbReference type="ARBA" id="ARBA00022741"/>
    </source>
</evidence>
<dbReference type="NCBIfam" id="TIGR02199">
    <property type="entry name" value="rfaE_dom_II"/>
    <property type="match status" value="1"/>
</dbReference>
<dbReference type="GO" id="GO:0009244">
    <property type="term" value="P:lipopolysaccharide core region biosynthetic process"/>
    <property type="evidence" value="ECO:0007669"/>
    <property type="project" value="UniProtKB-UniPathway"/>
</dbReference>
<evidence type="ECO:0000256" key="2">
    <source>
        <dbReference type="ARBA" id="ARBA00003753"/>
    </source>
</evidence>
<evidence type="ECO:0000313" key="16">
    <source>
        <dbReference type="Proteomes" id="UP000287996"/>
    </source>
</evidence>
<gene>
    <name evidence="12" type="primary">hldE</name>
    <name evidence="15" type="ORF">CWI84_10885</name>
</gene>
<dbReference type="AlphaFoldDB" id="A0A432ZJT9"/>
<dbReference type="InterPro" id="IPR023030">
    <property type="entry name" value="Bifunc_HldE"/>
</dbReference>
<keyword evidence="7 12" id="KW-0418">Kinase</keyword>
<proteinExistence type="inferred from homology"/>
<dbReference type="NCBIfam" id="TIGR00125">
    <property type="entry name" value="cyt_tran_rel"/>
    <property type="match status" value="1"/>
</dbReference>
<evidence type="ECO:0000256" key="3">
    <source>
        <dbReference type="ARBA" id="ARBA00004713"/>
    </source>
</evidence>
<evidence type="ECO:0000256" key="8">
    <source>
        <dbReference type="ARBA" id="ARBA00022840"/>
    </source>
</evidence>
<dbReference type="HAMAP" id="MF_01603">
    <property type="entry name" value="HldE"/>
    <property type="match status" value="1"/>
</dbReference>
<dbReference type="SUPFAM" id="SSF53613">
    <property type="entry name" value="Ribokinase-like"/>
    <property type="match status" value="1"/>
</dbReference>
<comment type="similarity">
    <text evidence="12">In the N-terminal section; belongs to the carbohydrate kinase PfkB family.</text>
</comment>
<evidence type="ECO:0000259" key="14">
    <source>
        <dbReference type="Pfam" id="PF01467"/>
    </source>
</evidence>
<keyword evidence="4 12" id="KW-0808">Transferase</keyword>
<evidence type="ECO:0000313" key="15">
    <source>
        <dbReference type="EMBL" id="RUO78183.1"/>
    </source>
</evidence>
<name>A0A432ZJT9_9GAMM</name>
<dbReference type="Proteomes" id="UP000287996">
    <property type="component" value="Unassembled WGS sequence"/>
</dbReference>
<dbReference type="EMBL" id="PIQH01000011">
    <property type="protein sequence ID" value="RUO78183.1"/>
    <property type="molecule type" value="Genomic_DNA"/>
</dbReference>
<dbReference type="SUPFAM" id="SSF52374">
    <property type="entry name" value="Nucleotidylyl transferase"/>
    <property type="match status" value="1"/>
</dbReference>
<dbReference type="OrthoDB" id="9802794at2"/>
<keyword evidence="5 12" id="KW-0548">Nucleotidyltransferase</keyword>
<comment type="function">
    <text evidence="2 12">Catalyzes the ADP transfer from ATP to D-glycero-beta-D-manno-heptose 1-phosphate, yielding ADP-D-glycero-beta-D-manno-heptose.</text>
</comment>
<dbReference type="GO" id="GO:0005524">
    <property type="term" value="F:ATP binding"/>
    <property type="evidence" value="ECO:0007669"/>
    <property type="project" value="UniProtKB-UniRule"/>
</dbReference>